<keyword evidence="5 13" id="KW-0328">Glycosyltransferase</keyword>
<keyword evidence="4" id="KW-0028">Amino-acid biosynthesis</keyword>
<dbReference type="InterPro" id="IPR017459">
    <property type="entry name" value="Glycosyl_Trfase_fam3_N_dom"/>
</dbReference>
<dbReference type="GO" id="GO:0046872">
    <property type="term" value="F:metal ion binding"/>
    <property type="evidence" value="ECO:0007669"/>
    <property type="project" value="UniProtKB-KW"/>
</dbReference>
<keyword evidence="7" id="KW-0479">Metal-binding</keyword>
<dbReference type="Pfam" id="PF00591">
    <property type="entry name" value="Glycos_transf_3"/>
    <property type="match status" value="1"/>
</dbReference>
<accession>A0A160TFU2</accession>
<keyword evidence="9" id="KW-0460">Magnesium</keyword>
<reference evidence="13" key="1">
    <citation type="submission" date="2015-10" db="EMBL/GenBank/DDBJ databases">
        <authorList>
            <person name="Gilbert D.G."/>
        </authorList>
    </citation>
    <scope>NUCLEOTIDE SEQUENCE</scope>
</reference>
<dbReference type="SUPFAM" id="SSF52418">
    <property type="entry name" value="Nucleoside phosphorylase/phosphoribosyltransferase catalytic domain"/>
    <property type="match status" value="1"/>
</dbReference>
<dbReference type="SUPFAM" id="SSF47648">
    <property type="entry name" value="Nucleoside phosphorylase/phosphoribosyltransferase N-terminal domain"/>
    <property type="match status" value="1"/>
</dbReference>
<evidence type="ECO:0000256" key="5">
    <source>
        <dbReference type="ARBA" id="ARBA00022676"/>
    </source>
</evidence>
<dbReference type="InterPro" id="IPR000312">
    <property type="entry name" value="Glycosyl_Trfase_fam3"/>
</dbReference>
<protein>
    <recommendedName>
        <fullName evidence="3">anthranilate phosphoribosyltransferase</fullName>
        <ecNumber evidence="3">2.4.2.18</ecNumber>
    </recommendedName>
</protein>
<organism evidence="13">
    <name type="scientific">hydrothermal vent metagenome</name>
    <dbReference type="NCBI Taxonomy" id="652676"/>
    <lineage>
        <taxon>unclassified sequences</taxon>
        <taxon>metagenomes</taxon>
        <taxon>ecological metagenomes</taxon>
    </lineage>
</organism>
<dbReference type="Gene3D" id="3.40.1030.10">
    <property type="entry name" value="Nucleoside phosphorylase/phosphoribosyltransferase catalytic domain"/>
    <property type="match status" value="1"/>
</dbReference>
<dbReference type="EC" id="2.4.2.18" evidence="3"/>
<dbReference type="NCBIfam" id="TIGR01245">
    <property type="entry name" value="trpD"/>
    <property type="match status" value="1"/>
</dbReference>
<evidence type="ECO:0000256" key="3">
    <source>
        <dbReference type="ARBA" id="ARBA00011948"/>
    </source>
</evidence>
<dbReference type="GO" id="GO:0005829">
    <property type="term" value="C:cytosol"/>
    <property type="evidence" value="ECO:0007669"/>
    <property type="project" value="TreeGrafter"/>
</dbReference>
<dbReference type="FunFam" id="1.20.970.10:FF:000006">
    <property type="entry name" value="Anthranilate phosphoribosyltransferase"/>
    <property type="match status" value="1"/>
</dbReference>
<dbReference type="Gene3D" id="1.20.970.10">
    <property type="entry name" value="Transferase, Pyrimidine Nucleoside Phosphorylase, Chain C"/>
    <property type="match status" value="1"/>
</dbReference>
<evidence type="ECO:0000256" key="6">
    <source>
        <dbReference type="ARBA" id="ARBA00022679"/>
    </source>
</evidence>
<evidence type="ECO:0000313" key="13">
    <source>
        <dbReference type="EMBL" id="CUS41859.1"/>
    </source>
</evidence>
<evidence type="ECO:0000256" key="2">
    <source>
        <dbReference type="ARBA" id="ARBA00011738"/>
    </source>
</evidence>
<sequence>MDIRQALARVVERQDLTTAEMIDVMRLIMTGQCDDAQIGAFLVALRMKSESIDEIVGAVTVMRELATGVTVKQDHAVDIVGTGGDGANLFNVSTASSFVVAAAGGTVAKHGNRGVSSSSGSADLLEAAGVNLALTSEQVARCINELGVGFMFAPSHHSAMKHAIGPRKSLGLRTIFNILGPMTNPAGVRNQVIGVFSKALVRPVAEVLQRLNGGHVMVVHSQDGLDEISLAAPTYVCELRNNELKEYVLTPEQVGIESQVLTGLEIDSAAASLTLIRDALGKRETAAGKKAADMLAINAGAAIYVAGLAKDLKDGVAMAEDAICTGLALEKMNELVSFSNYLAADSAE</sequence>
<evidence type="ECO:0000256" key="8">
    <source>
        <dbReference type="ARBA" id="ARBA00022822"/>
    </source>
</evidence>
<evidence type="ECO:0000256" key="7">
    <source>
        <dbReference type="ARBA" id="ARBA00022723"/>
    </source>
</evidence>
<evidence type="ECO:0000256" key="9">
    <source>
        <dbReference type="ARBA" id="ARBA00022842"/>
    </source>
</evidence>
<dbReference type="PANTHER" id="PTHR43285:SF2">
    <property type="entry name" value="ANTHRANILATE PHOSPHORIBOSYLTRANSFERASE"/>
    <property type="match status" value="1"/>
</dbReference>
<dbReference type="FunFam" id="3.40.1030.10:FF:000002">
    <property type="entry name" value="Anthranilate phosphoribosyltransferase"/>
    <property type="match status" value="1"/>
</dbReference>
<keyword evidence="8" id="KW-0822">Tryptophan biosynthesis</keyword>
<feature type="domain" description="Glycosyl transferase family 3 N-terminal" evidence="12">
    <location>
        <begin position="5"/>
        <end position="66"/>
    </location>
</feature>
<comment type="subunit">
    <text evidence="2">Homodimer.</text>
</comment>
<comment type="pathway">
    <text evidence="1">Amino-acid biosynthesis; L-tryptophan biosynthesis; L-tryptophan from chorismate: step 2/5.</text>
</comment>
<dbReference type="AlphaFoldDB" id="A0A160TFU2"/>
<gene>
    <name evidence="13" type="ORF">MGWOODY_Tha1081</name>
</gene>
<dbReference type="GO" id="GO:0000162">
    <property type="term" value="P:L-tryptophan biosynthetic process"/>
    <property type="evidence" value="ECO:0007669"/>
    <property type="project" value="UniProtKB-KW"/>
</dbReference>
<evidence type="ECO:0000256" key="4">
    <source>
        <dbReference type="ARBA" id="ARBA00022605"/>
    </source>
</evidence>
<keyword evidence="10" id="KW-0057">Aromatic amino acid biosynthesis</keyword>
<evidence type="ECO:0000259" key="11">
    <source>
        <dbReference type="Pfam" id="PF00591"/>
    </source>
</evidence>
<dbReference type="HAMAP" id="MF_00211">
    <property type="entry name" value="TrpD"/>
    <property type="match status" value="1"/>
</dbReference>
<evidence type="ECO:0000256" key="10">
    <source>
        <dbReference type="ARBA" id="ARBA00023141"/>
    </source>
</evidence>
<feature type="domain" description="Glycosyl transferase family 3" evidence="11">
    <location>
        <begin position="74"/>
        <end position="329"/>
    </location>
</feature>
<dbReference type="InterPro" id="IPR036320">
    <property type="entry name" value="Glycosyl_Trfase_fam3_N_dom_sf"/>
</dbReference>
<dbReference type="Pfam" id="PF02885">
    <property type="entry name" value="Glycos_trans_3N"/>
    <property type="match status" value="1"/>
</dbReference>
<dbReference type="InterPro" id="IPR005940">
    <property type="entry name" value="Anthranilate_Pribosyl_Tfrase"/>
</dbReference>
<keyword evidence="6 13" id="KW-0808">Transferase</keyword>
<evidence type="ECO:0000259" key="12">
    <source>
        <dbReference type="Pfam" id="PF02885"/>
    </source>
</evidence>
<dbReference type="GO" id="GO:0004048">
    <property type="term" value="F:anthranilate phosphoribosyltransferase activity"/>
    <property type="evidence" value="ECO:0007669"/>
    <property type="project" value="UniProtKB-EC"/>
</dbReference>
<proteinExistence type="inferred from homology"/>
<name>A0A160TFU2_9ZZZZ</name>
<evidence type="ECO:0000256" key="1">
    <source>
        <dbReference type="ARBA" id="ARBA00004907"/>
    </source>
</evidence>
<dbReference type="InterPro" id="IPR035902">
    <property type="entry name" value="Nuc_phospho_transferase"/>
</dbReference>
<dbReference type="EMBL" id="CZQC01000056">
    <property type="protein sequence ID" value="CUS41859.1"/>
    <property type="molecule type" value="Genomic_DNA"/>
</dbReference>
<dbReference type="PANTHER" id="PTHR43285">
    <property type="entry name" value="ANTHRANILATE PHOSPHORIBOSYLTRANSFERASE"/>
    <property type="match status" value="1"/>
</dbReference>